<protein>
    <submittedName>
        <fullName evidence="1 2">Uncharacterized protein</fullName>
    </submittedName>
</protein>
<keyword evidence="3" id="KW-1185">Reference proteome</keyword>
<dbReference type="InParanoid" id="A0A0R0KF23"/>
<dbReference type="Gramene" id="KRH63810">
    <property type="protein sequence ID" value="KRH63810"/>
    <property type="gene ID" value="GLYMA_04G198300"/>
</dbReference>
<evidence type="ECO:0000313" key="2">
    <source>
        <dbReference type="EnsemblPlants" id="KRH63810"/>
    </source>
</evidence>
<reference evidence="1" key="3">
    <citation type="submission" date="2018-07" db="EMBL/GenBank/DDBJ databases">
        <title>WGS assembly of Glycine max.</title>
        <authorList>
            <person name="Schmutz J."/>
            <person name="Cannon S."/>
            <person name="Schlueter J."/>
            <person name="Ma J."/>
            <person name="Mitros T."/>
            <person name="Nelson W."/>
            <person name="Hyten D."/>
            <person name="Song Q."/>
            <person name="Thelen J."/>
            <person name="Cheng J."/>
            <person name="Xu D."/>
            <person name="Hellsten U."/>
            <person name="May G."/>
            <person name="Yu Y."/>
            <person name="Sakurai T."/>
            <person name="Umezawa T."/>
            <person name="Bhattacharyya M."/>
            <person name="Sandhu D."/>
            <person name="Valliyodan B."/>
            <person name="Lindquist E."/>
            <person name="Peto M."/>
            <person name="Grant D."/>
            <person name="Shu S."/>
            <person name="Goodstein D."/>
            <person name="Barry K."/>
            <person name="Futrell-Griggs M."/>
            <person name="Abernathy B."/>
            <person name="Du J."/>
            <person name="Tian Z."/>
            <person name="Zhu L."/>
            <person name="Gill N."/>
            <person name="Joshi T."/>
            <person name="Libault M."/>
            <person name="Sethuraman A."/>
            <person name="Zhang X."/>
            <person name="Shinozaki K."/>
            <person name="Nguyen H."/>
            <person name="Wing R."/>
            <person name="Cregan P."/>
            <person name="Specht J."/>
            <person name="Grimwood J."/>
            <person name="Rokhsar D."/>
            <person name="Stacey G."/>
            <person name="Shoemaker R."/>
            <person name="Jackson S."/>
        </authorList>
    </citation>
    <scope>NUCLEOTIDE SEQUENCE</scope>
    <source>
        <tissue evidence="1">Callus</tissue>
    </source>
</reference>
<organism evidence="1">
    <name type="scientific">Glycine max</name>
    <name type="common">Soybean</name>
    <name type="synonym">Glycine hispida</name>
    <dbReference type="NCBI Taxonomy" id="3847"/>
    <lineage>
        <taxon>Eukaryota</taxon>
        <taxon>Viridiplantae</taxon>
        <taxon>Streptophyta</taxon>
        <taxon>Embryophyta</taxon>
        <taxon>Tracheophyta</taxon>
        <taxon>Spermatophyta</taxon>
        <taxon>Magnoliopsida</taxon>
        <taxon>eudicotyledons</taxon>
        <taxon>Gunneridae</taxon>
        <taxon>Pentapetalae</taxon>
        <taxon>rosids</taxon>
        <taxon>fabids</taxon>
        <taxon>Fabales</taxon>
        <taxon>Fabaceae</taxon>
        <taxon>Papilionoideae</taxon>
        <taxon>50 kb inversion clade</taxon>
        <taxon>NPAAA clade</taxon>
        <taxon>indigoferoid/millettioid clade</taxon>
        <taxon>Phaseoleae</taxon>
        <taxon>Glycine</taxon>
        <taxon>Glycine subgen. Soja</taxon>
    </lineage>
</organism>
<reference evidence="2" key="2">
    <citation type="submission" date="2018-02" db="UniProtKB">
        <authorList>
            <consortium name="EnsemblPlants"/>
        </authorList>
    </citation>
    <scope>IDENTIFICATION</scope>
    <source>
        <strain evidence="2">Williams 82</strain>
    </source>
</reference>
<reference evidence="1 2" key="1">
    <citation type="journal article" date="2010" name="Nature">
        <title>Genome sequence of the palaeopolyploid soybean.</title>
        <authorList>
            <person name="Schmutz J."/>
            <person name="Cannon S.B."/>
            <person name="Schlueter J."/>
            <person name="Ma J."/>
            <person name="Mitros T."/>
            <person name="Nelson W."/>
            <person name="Hyten D.L."/>
            <person name="Song Q."/>
            <person name="Thelen J.J."/>
            <person name="Cheng J."/>
            <person name="Xu D."/>
            <person name="Hellsten U."/>
            <person name="May G.D."/>
            <person name="Yu Y."/>
            <person name="Sakurai T."/>
            <person name="Umezawa T."/>
            <person name="Bhattacharyya M.K."/>
            <person name="Sandhu D."/>
            <person name="Valliyodan B."/>
            <person name="Lindquist E."/>
            <person name="Peto M."/>
            <person name="Grant D."/>
            <person name="Shu S."/>
            <person name="Goodstein D."/>
            <person name="Barry K."/>
            <person name="Futrell-Griggs M."/>
            <person name="Abernathy B."/>
            <person name="Du J."/>
            <person name="Tian Z."/>
            <person name="Zhu L."/>
            <person name="Gill N."/>
            <person name="Joshi T."/>
            <person name="Libault M."/>
            <person name="Sethuraman A."/>
            <person name="Zhang X.-C."/>
            <person name="Shinozaki K."/>
            <person name="Nguyen H.T."/>
            <person name="Wing R.A."/>
            <person name="Cregan P."/>
            <person name="Specht J."/>
            <person name="Grimwood J."/>
            <person name="Rokhsar D."/>
            <person name="Stacey G."/>
            <person name="Shoemaker R.C."/>
            <person name="Jackson S.A."/>
        </authorList>
    </citation>
    <scope>NUCLEOTIDE SEQUENCE [LARGE SCALE GENOMIC DNA]</scope>
    <source>
        <strain evidence="2">cv. Williams 82</strain>
        <tissue evidence="1">Callus</tissue>
    </source>
</reference>
<dbReference type="EnsemblPlants" id="KRH63810">
    <property type="protein sequence ID" value="KRH63810"/>
    <property type="gene ID" value="GLYMA_04G198300"/>
</dbReference>
<evidence type="ECO:0000313" key="1">
    <source>
        <dbReference type="EMBL" id="KRH63810.1"/>
    </source>
</evidence>
<evidence type="ECO:0000313" key="3">
    <source>
        <dbReference type="Proteomes" id="UP000008827"/>
    </source>
</evidence>
<sequence>MFLLGFRKNRGLKAQRNRKNYTETKRGDAALTVSKGSNWAKKEGTCSNIKKSSSI</sequence>
<dbReference type="Proteomes" id="UP000008827">
    <property type="component" value="Chromosome 4"/>
</dbReference>
<name>A0A0R0KF23_SOYBN</name>
<gene>
    <name evidence="1" type="ORF">GLYMA_04G198300</name>
</gene>
<proteinExistence type="predicted"/>
<dbReference type="AlphaFoldDB" id="A0A0R0KF23"/>
<accession>A0A0R0KF23</accession>
<dbReference type="EMBL" id="CM000837">
    <property type="protein sequence ID" value="KRH63810.1"/>
    <property type="molecule type" value="Genomic_DNA"/>
</dbReference>